<comment type="caution">
    <text evidence="1">The sequence shown here is derived from an EMBL/GenBank/DDBJ whole genome shotgun (WGS) entry which is preliminary data.</text>
</comment>
<organism evidence="1 2">
    <name type="scientific">Glomus cerebriforme</name>
    <dbReference type="NCBI Taxonomy" id="658196"/>
    <lineage>
        <taxon>Eukaryota</taxon>
        <taxon>Fungi</taxon>
        <taxon>Fungi incertae sedis</taxon>
        <taxon>Mucoromycota</taxon>
        <taxon>Glomeromycotina</taxon>
        <taxon>Glomeromycetes</taxon>
        <taxon>Glomerales</taxon>
        <taxon>Glomeraceae</taxon>
        <taxon>Glomus</taxon>
    </lineage>
</organism>
<sequence>MKYSHLYIPKEFDFQILLIPGFKHCFSEIKFLSYNTGINDNVLTGLTELIESIKELELFIQENNNNRSVTTLSTVSHHNAFQAYLVLFLQATTFNLNVTPRIFTQKTRSSVPRAIWIKIQTTTYLYARHTNTLQFHLNSLTKFIFNNQTSKFPLIKFTQC</sequence>
<dbReference type="OrthoDB" id="2317127at2759"/>
<evidence type="ECO:0000313" key="1">
    <source>
        <dbReference type="EMBL" id="RIA95076.1"/>
    </source>
</evidence>
<gene>
    <name evidence="1" type="ORF">C1645_512075</name>
</gene>
<protein>
    <submittedName>
        <fullName evidence="1">Uncharacterized protein</fullName>
    </submittedName>
</protein>
<accession>A0A397TDN8</accession>
<proteinExistence type="predicted"/>
<evidence type="ECO:0000313" key="2">
    <source>
        <dbReference type="Proteomes" id="UP000265703"/>
    </source>
</evidence>
<dbReference type="EMBL" id="QKYT01000068">
    <property type="protein sequence ID" value="RIA95076.1"/>
    <property type="molecule type" value="Genomic_DNA"/>
</dbReference>
<dbReference type="Proteomes" id="UP000265703">
    <property type="component" value="Unassembled WGS sequence"/>
</dbReference>
<dbReference type="AlphaFoldDB" id="A0A397TDN8"/>
<keyword evidence="2" id="KW-1185">Reference proteome</keyword>
<reference evidence="1 2" key="1">
    <citation type="submission" date="2018-06" db="EMBL/GenBank/DDBJ databases">
        <title>Comparative genomics reveals the genomic features of Rhizophagus irregularis, R. cerebriforme, R. diaphanum and Gigaspora rosea, and their symbiotic lifestyle signature.</title>
        <authorList>
            <person name="Morin E."/>
            <person name="San Clemente H."/>
            <person name="Chen E.C.H."/>
            <person name="De La Providencia I."/>
            <person name="Hainaut M."/>
            <person name="Kuo A."/>
            <person name="Kohler A."/>
            <person name="Murat C."/>
            <person name="Tang N."/>
            <person name="Roy S."/>
            <person name="Loubradou J."/>
            <person name="Henrissat B."/>
            <person name="Grigoriev I.V."/>
            <person name="Corradi N."/>
            <person name="Roux C."/>
            <person name="Martin F.M."/>
        </authorList>
    </citation>
    <scope>NUCLEOTIDE SEQUENCE [LARGE SCALE GENOMIC DNA]</scope>
    <source>
        <strain evidence="1 2">DAOM 227022</strain>
    </source>
</reference>
<name>A0A397TDN8_9GLOM</name>